<gene>
    <name evidence="1" type="ORF">CEXT_433431</name>
</gene>
<dbReference type="Proteomes" id="UP001054945">
    <property type="component" value="Unassembled WGS sequence"/>
</dbReference>
<keyword evidence="2" id="KW-1185">Reference proteome</keyword>
<evidence type="ECO:0000313" key="2">
    <source>
        <dbReference type="Proteomes" id="UP001054945"/>
    </source>
</evidence>
<sequence length="75" mass="8939">MKEKWKAKGHRVNKNLQGLNLDWSMKTTQEIPVAKRDNPLKKTSAEKQYESDLRLYFTANDPQRYTQRGKLHKHN</sequence>
<evidence type="ECO:0000313" key="1">
    <source>
        <dbReference type="EMBL" id="GIY98426.1"/>
    </source>
</evidence>
<proteinExistence type="predicted"/>
<comment type="caution">
    <text evidence="1">The sequence shown here is derived from an EMBL/GenBank/DDBJ whole genome shotgun (WGS) entry which is preliminary data.</text>
</comment>
<reference evidence="1 2" key="1">
    <citation type="submission" date="2021-06" db="EMBL/GenBank/DDBJ databases">
        <title>Caerostris extrusa draft genome.</title>
        <authorList>
            <person name="Kono N."/>
            <person name="Arakawa K."/>
        </authorList>
    </citation>
    <scope>NUCLEOTIDE SEQUENCE [LARGE SCALE GENOMIC DNA]</scope>
</reference>
<protein>
    <submittedName>
        <fullName evidence="1">Uncharacterized protein</fullName>
    </submittedName>
</protein>
<dbReference type="EMBL" id="BPLR01018291">
    <property type="protein sequence ID" value="GIY98426.1"/>
    <property type="molecule type" value="Genomic_DNA"/>
</dbReference>
<name>A0AAV4XTQ3_CAEEX</name>
<organism evidence="1 2">
    <name type="scientific">Caerostris extrusa</name>
    <name type="common">Bark spider</name>
    <name type="synonym">Caerostris bankana</name>
    <dbReference type="NCBI Taxonomy" id="172846"/>
    <lineage>
        <taxon>Eukaryota</taxon>
        <taxon>Metazoa</taxon>
        <taxon>Ecdysozoa</taxon>
        <taxon>Arthropoda</taxon>
        <taxon>Chelicerata</taxon>
        <taxon>Arachnida</taxon>
        <taxon>Araneae</taxon>
        <taxon>Araneomorphae</taxon>
        <taxon>Entelegynae</taxon>
        <taxon>Araneoidea</taxon>
        <taxon>Araneidae</taxon>
        <taxon>Caerostris</taxon>
    </lineage>
</organism>
<dbReference type="AlphaFoldDB" id="A0AAV4XTQ3"/>
<accession>A0AAV4XTQ3</accession>